<protein>
    <submittedName>
        <fullName evidence="7">Probable Acetoacetyl-CoA synthetase</fullName>
    </submittedName>
</protein>
<organism evidence="7 8">
    <name type="scientific">Serendipita indica (strain DSM 11827)</name>
    <name type="common">Root endophyte fungus</name>
    <name type="synonym">Piriformospora indica</name>
    <dbReference type="NCBI Taxonomy" id="1109443"/>
    <lineage>
        <taxon>Eukaryota</taxon>
        <taxon>Fungi</taxon>
        <taxon>Dikarya</taxon>
        <taxon>Basidiomycota</taxon>
        <taxon>Agaricomycotina</taxon>
        <taxon>Agaricomycetes</taxon>
        <taxon>Sebacinales</taxon>
        <taxon>Serendipitaceae</taxon>
        <taxon>Serendipita</taxon>
    </lineage>
</organism>
<evidence type="ECO:0000259" key="6">
    <source>
        <dbReference type="Pfam" id="PF16177"/>
    </source>
</evidence>
<dbReference type="EMBL" id="CAFZ01000269">
    <property type="protein sequence ID" value="CCA73986.1"/>
    <property type="molecule type" value="Genomic_DNA"/>
</dbReference>
<dbReference type="InterPro" id="IPR005914">
    <property type="entry name" value="Acac_CoA_synth"/>
</dbReference>
<evidence type="ECO:0000256" key="1">
    <source>
        <dbReference type="ARBA" id="ARBA00006432"/>
    </source>
</evidence>
<dbReference type="STRING" id="1109443.G4TRP3"/>
<feature type="domain" description="AMP-dependent synthetase/ligase" evidence="5">
    <location>
        <begin position="117"/>
        <end position="512"/>
    </location>
</feature>
<dbReference type="PANTHER" id="PTHR42921">
    <property type="entry name" value="ACETOACETYL-COA SYNTHETASE"/>
    <property type="match status" value="1"/>
</dbReference>
<evidence type="ECO:0000313" key="7">
    <source>
        <dbReference type="EMBL" id="CCA73986.1"/>
    </source>
</evidence>
<dbReference type="Gene3D" id="3.30.300.30">
    <property type="match status" value="1"/>
</dbReference>
<evidence type="ECO:0000313" key="8">
    <source>
        <dbReference type="Proteomes" id="UP000007148"/>
    </source>
</evidence>
<comment type="similarity">
    <text evidence="1">Belongs to the ATP-dependent AMP-binding enzyme family.</text>
</comment>
<evidence type="ECO:0000256" key="3">
    <source>
        <dbReference type="ARBA" id="ARBA00022741"/>
    </source>
</evidence>
<dbReference type="InterPro" id="IPR000873">
    <property type="entry name" value="AMP-dep_synth/lig_dom"/>
</dbReference>
<dbReference type="NCBIfam" id="NF002937">
    <property type="entry name" value="PRK03584.1"/>
    <property type="match status" value="1"/>
</dbReference>
<dbReference type="Pfam" id="PF16177">
    <property type="entry name" value="ACAS_N"/>
    <property type="match status" value="1"/>
</dbReference>
<dbReference type="InterPro" id="IPR032387">
    <property type="entry name" value="ACAS_N"/>
</dbReference>
<keyword evidence="8" id="KW-1185">Reference proteome</keyword>
<sequence>MATNTSANSAYPSTDHLYAPPHSTAPTTALFQAINKRYKPSPPLVRYQDGWKWSVENIGSFWDTVWDQARVLGSKGTTPVVDDSATPADNPDWFPDARLNWAENMLCTRSDKPAIIQATEPFVHSGNLIEPPSRRISYNDLYTSVVCAANALQARGVKLGDVVGSYSSNNIENIILALATAALGAIWTSAAADFGPQGVLERFEQVKPTVILAVDSVSYNGKLHPHLSKLSTLVDGLKQKQCAPKTVIVVPFDTAQPSSLPSTTDTVEWIPWDAFLTSSKSQEEDFKFVQTPFNHPLWILFSSGTTGLPKPIVHRAGGMLLQSLKELKLCAGLNADDVFFYYTSTGWMMWNFLVGGLALGCTLVLFDGSPLREPHRLWTIAEQEKVTIFGTSAKYLEVLSKKYTPNKHHDTRPIRQLYSTGSPLAPQLFDYVYTSIAAQDSSSQGQPNSTLLLASITGGTDICSLFAGFNAMLPVYRGEIQCRMLGMAIRAVDEMGNEVKPGEQGELVCTRPFPCQPVGFWPLRGYGTDEDVVKAEKRYKDAYFTGVKGYWYHGDHVLITPSREGNGGGVIMLGRSDGVLNPGGIRFGSAEIYQVLEECFSDNAQSSTSNKVILDALCIGQKLPAGEAGAVGDERVILFVKLPDGQVLDDGLIKSIAKEIRARRSARHVPALAIHDIPYTLNGKKVEVPVRKIMDGAPFSSINQATLRNPECLQEYIELAQSLKPGVDGARL</sequence>
<dbReference type="NCBIfam" id="TIGR01217">
    <property type="entry name" value="ac_ac_CoA_syn"/>
    <property type="match status" value="1"/>
</dbReference>
<dbReference type="HOGENOM" id="CLU_000022_3_3_1"/>
<dbReference type="Pfam" id="PF00501">
    <property type="entry name" value="AMP-binding"/>
    <property type="match status" value="1"/>
</dbReference>
<keyword evidence="4" id="KW-0067">ATP-binding</keyword>
<proteinExistence type="inferred from homology"/>
<dbReference type="GO" id="GO:0030729">
    <property type="term" value="F:acetoacetate-CoA ligase activity"/>
    <property type="evidence" value="ECO:0007669"/>
    <property type="project" value="InterPro"/>
</dbReference>
<dbReference type="AlphaFoldDB" id="G4TRP3"/>
<feature type="domain" description="Acetyl-coenzyme A synthetase N-terminal" evidence="6">
    <location>
        <begin position="47"/>
        <end position="104"/>
    </location>
</feature>
<dbReference type="eggNOG" id="KOG1175">
    <property type="taxonomic scope" value="Eukaryota"/>
</dbReference>
<name>G4TRP3_SERID</name>
<keyword evidence="3" id="KW-0547">Nucleotide-binding</keyword>
<dbReference type="OMA" id="MPNTWQT"/>
<dbReference type="Proteomes" id="UP000007148">
    <property type="component" value="Unassembled WGS sequence"/>
</dbReference>
<dbReference type="InParanoid" id="G4TRP3"/>
<dbReference type="PANTHER" id="PTHR42921:SF1">
    <property type="entry name" value="ACETOACETYL-COA SYNTHETASE"/>
    <property type="match status" value="1"/>
</dbReference>
<reference evidence="7 8" key="1">
    <citation type="journal article" date="2011" name="PLoS Pathog.">
        <title>Endophytic Life Strategies Decoded by Genome and Transcriptome Analyses of the Mutualistic Root Symbiont Piriformospora indica.</title>
        <authorList>
            <person name="Zuccaro A."/>
            <person name="Lahrmann U."/>
            <person name="Guldener U."/>
            <person name="Langen G."/>
            <person name="Pfiffi S."/>
            <person name="Biedenkopf D."/>
            <person name="Wong P."/>
            <person name="Samans B."/>
            <person name="Grimm C."/>
            <person name="Basiewicz M."/>
            <person name="Murat C."/>
            <person name="Martin F."/>
            <person name="Kogel K.H."/>
        </authorList>
    </citation>
    <scope>NUCLEOTIDE SEQUENCE [LARGE SCALE GENOMIC DNA]</scope>
    <source>
        <strain evidence="7 8">DSM 11827</strain>
    </source>
</reference>
<gene>
    <name evidence="7" type="ORF">PIIN_07940</name>
</gene>
<dbReference type="InterPro" id="IPR020845">
    <property type="entry name" value="AMP-binding_CS"/>
</dbReference>
<dbReference type="PROSITE" id="PS00455">
    <property type="entry name" value="AMP_BINDING"/>
    <property type="match status" value="1"/>
</dbReference>
<keyword evidence="2" id="KW-0436">Ligase</keyword>
<comment type="caution">
    <text evidence="7">The sequence shown here is derived from an EMBL/GenBank/DDBJ whole genome shotgun (WGS) entry which is preliminary data.</text>
</comment>
<dbReference type="GO" id="GO:0006629">
    <property type="term" value="P:lipid metabolic process"/>
    <property type="evidence" value="ECO:0007669"/>
    <property type="project" value="InterPro"/>
</dbReference>
<evidence type="ECO:0000256" key="2">
    <source>
        <dbReference type="ARBA" id="ARBA00022598"/>
    </source>
</evidence>
<dbReference type="SUPFAM" id="SSF56801">
    <property type="entry name" value="Acetyl-CoA synthetase-like"/>
    <property type="match status" value="1"/>
</dbReference>
<evidence type="ECO:0000259" key="5">
    <source>
        <dbReference type="Pfam" id="PF00501"/>
    </source>
</evidence>
<dbReference type="InterPro" id="IPR042099">
    <property type="entry name" value="ANL_N_sf"/>
</dbReference>
<dbReference type="InterPro" id="IPR045851">
    <property type="entry name" value="AMP-bd_C_sf"/>
</dbReference>
<dbReference type="Gene3D" id="3.40.50.12780">
    <property type="entry name" value="N-terminal domain of ligase-like"/>
    <property type="match status" value="1"/>
</dbReference>
<evidence type="ECO:0000256" key="4">
    <source>
        <dbReference type="ARBA" id="ARBA00022840"/>
    </source>
</evidence>
<dbReference type="OrthoDB" id="10253869at2759"/>
<accession>G4TRP3</accession>
<dbReference type="GO" id="GO:0005524">
    <property type="term" value="F:ATP binding"/>
    <property type="evidence" value="ECO:0007669"/>
    <property type="project" value="UniProtKB-KW"/>
</dbReference>